<organism evidence="3 4">
    <name type="scientific">Metabacillus flavus</name>
    <dbReference type="NCBI Taxonomy" id="2823519"/>
    <lineage>
        <taxon>Bacteria</taxon>
        <taxon>Bacillati</taxon>
        <taxon>Bacillota</taxon>
        <taxon>Bacilli</taxon>
        <taxon>Bacillales</taxon>
        <taxon>Bacillaceae</taxon>
        <taxon>Metabacillus</taxon>
    </lineage>
</organism>
<dbReference type="SUPFAM" id="SSF56529">
    <property type="entry name" value="FAH"/>
    <property type="match status" value="1"/>
</dbReference>
<gene>
    <name evidence="3" type="ORF">J9317_06740</name>
</gene>
<keyword evidence="3" id="KW-0378">Hydrolase</keyword>
<evidence type="ECO:0000313" key="3">
    <source>
        <dbReference type="EMBL" id="MBS2968455.1"/>
    </source>
</evidence>
<reference evidence="3 4" key="1">
    <citation type="submission" date="2021-04" db="EMBL/GenBank/DDBJ databases">
        <title>Metabacillus sp. strain KIGAM252 whole genome sequence.</title>
        <authorList>
            <person name="Seo M.-J."/>
            <person name="Cho E.-S."/>
            <person name="Hwang C.Y."/>
            <person name="Yoon D.J."/>
        </authorList>
    </citation>
    <scope>NUCLEOTIDE SEQUENCE [LARGE SCALE GENOMIC DNA]</scope>
    <source>
        <strain evidence="3 4">KIGAM252</strain>
    </source>
</reference>
<keyword evidence="4" id="KW-1185">Reference proteome</keyword>
<accession>A0ABS5LCJ3</accession>
<name>A0ABS5LCJ3_9BACI</name>
<dbReference type="PANTHER" id="PTHR11820">
    <property type="entry name" value="ACYLPYRUVASE"/>
    <property type="match status" value="1"/>
</dbReference>
<keyword evidence="1" id="KW-0479">Metal-binding</keyword>
<dbReference type="InterPro" id="IPR011234">
    <property type="entry name" value="Fumarylacetoacetase-like_C"/>
</dbReference>
<sequence>MKRARVAYAGAVHEAVETNGQVKLDDGRLVKENEVVWLPPVNPRTVFALGLNYADHAKELDFQAPAEPLIFLKGPNAFVGHRGQTRRPAGVEYMHYECELAVVIGKKARHVKREEAYQYVKGYTIANDYAIRDYLENYFRPNLRVKNRDGCTPIGPWLTDAADIADPMNLALRTFVNGKLTQEGNTRDMVFDIPDLIEYLSRFMTLEENDIILTGTPEGLSDTAAGDIVVTEIEGIGRLENTIVNDEVFGIQDVKKEEPHAAHRGRIHKEH</sequence>
<comment type="caution">
    <text evidence="3">The sequence shown here is derived from an EMBL/GenBank/DDBJ whole genome shotgun (WGS) entry which is preliminary data.</text>
</comment>
<dbReference type="PANTHER" id="PTHR11820:SF114">
    <property type="entry name" value="4-HYDROXYPHENYLACETATE CATABOLISM PROTEIN"/>
    <property type="match status" value="1"/>
</dbReference>
<dbReference type="RefSeq" id="WP_211557252.1">
    <property type="nucleotide sequence ID" value="NZ_JAGVRK010000001.1"/>
</dbReference>
<dbReference type="EMBL" id="JAGVRK010000001">
    <property type="protein sequence ID" value="MBS2968455.1"/>
    <property type="molecule type" value="Genomic_DNA"/>
</dbReference>
<dbReference type="InterPro" id="IPR012684">
    <property type="entry name" value="HPA_isomer/decarb_C"/>
</dbReference>
<proteinExistence type="predicted"/>
<dbReference type="Proteomes" id="UP000682403">
    <property type="component" value="Unassembled WGS sequence"/>
</dbReference>
<dbReference type="InterPro" id="IPR036663">
    <property type="entry name" value="Fumarylacetoacetase_C_sf"/>
</dbReference>
<evidence type="ECO:0000259" key="2">
    <source>
        <dbReference type="Pfam" id="PF01557"/>
    </source>
</evidence>
<evidence type="ECO:0000256" key="1">
    <source>
        <dbReference type="ARBA" id="ARBA00022723"/>
    </source>
</evidence>
<feature type="domain" description="Fumarylacetoacetase-like C-terminal" evidence="2">
    <location>
        <begin position="45"/>
        <end position="244"/>
    </location>
</feature>
<dbReference type="Pfam" id="PF01557">
    <property type="entry name" value="FAA_hydrolase"/>
    <property type="match status" value="1"/>
</dbReference>
<dbReference type="NCBIfam" id="TIGR02303">
    <property type="entry name" value="HpaG-C-term"/>
    <property type="match status" value="1"/>
</dbReference>
<protein>
    <submittedName>
        <fullName evidence="3">Fumarylacetoacetate hydrolase family protein</fullName>
    </submittedName>
</protein>
<dbReference type="GO" id="GO:0016787">
    <property type="term" value="F:hydrolase activity"/>
    <property type="evidence" value="ECO:0007669"/>
    <property type="project" value="UniProtKB-KW"/>
</dbReference>
<evidence type="ECO:0000313" key="4">
    <source>
        <dbReference type="Proteomes" id="UP000682403"/>
    </source>
</evidence>
<dbReference type="Gene3D" id="3.90.850.10">
    <property type="entry name" value="Fumarylacetoacetase-like, C-terminal domain"/>
    <property type="match status" value="1"/>
</dbReference>